<dbReference type="SUPFAM" id="SSF56672">
    <property type="entry name" value="DNA/RNA polymerases"/>
    <property type="match status" value="1"/>
</dbReference>
<dbReference type="AlphaFoldDB" id="A0A1U8IYV0"/>
<evidence type="ECO:0000313" key="3">
    <source>
        <dbReference type="RefSeq" id="XP_016681119.1"/>
    </source>
</evidence>
<evidence type="ECO:0000313" key="2">
    <source>
        <dbReference type="Proteomes" id="UP000818029"/>
    </source>
</evidence>
<proteinExistence type="predicted"/>
<organism evidence="2 3">
    <name type="scientific">Gossypium hirsutum</name>
    <name type="common">Upland cotton</name>
    <name type="synonym">Gossypium mexicanum</name>
    <dbReference type="NCBI Taxonomy" id="3635"/>
    <lineage>
        <taxon>Eukaryota</taxon>
        <taxon>Viridiplantae</taxon>
        <taxon>Streptophyta</taxon>
        <taxon>Embryophyta</taxon>
        <taxon>Tracheophyta</taxon>
        <taxon>Spermatophyta</taxon>
        <taxon>Magnoliopsida</taxon>
        <taxon>eudicotyledons</taxon>
        <taxon>Gunneridae</taxon>
        <taxon>Pentapetalae</taxon>
        <taxon>rosids</taxon>
        <taxon>malvids</taxon>
        <taxon>Malvales</taxon>
        <taxon>Malvaceae</taxon>
        <taxon>Malvoideae</taxon>
        <taxon>Gossypium</taxon>
    </lineage>
</organism>
<dbReference type="PaxDb" id="3635-A0A1U8IYV0"/>
<feature type="domain" description="Reverse transcriptase/retrotransposon-derived protein RNase H-like" evidence="1">
    <location>
        <begin position="108"/>
        <end position="188"/>
    </location>
</feature>
<dbReference type="STRING" id="3635.A0A1U8IYV0"/>
<dbReference type="PANTHER" id="PTHR34072:SF52">
    <property type="entry name" value="RIBONUCLEASE H"/>
    <property type="match status" value="1"/>
</dbReference>
<dbReference type="InterPro" id="IPR043502">
    <property type="entry name" value="DNA/RNA_pol_sf"/>
</dbReference>
<dbReference type="Gene3D" id="3.10.20.370">
    <property type="match status" value="1"/>
</dbReference>
<reference evidence="2" key="1">
    <citation type="journal article" date="2020" name="Nat. Genet.">
        <title>Genomic diversifications of five Gossypium allopolyploid species and their impact on cotton improvement.</title>
        <authorList>
            <person name="Chen Z.J."/>
            <person name="Sreedasyam A."/>
            <person name="Ando A."/>
            <person name="Song Q."/>
            <person name="De Santiago L.M."/>
            <person name="Hulse-Kemp A.M."/>
            <person name="Ding M."/>
            <person name="Ye W."/>
            <person name="Kirkbride R.C."/>
            <person name="Jenkins J."/>
            <person name="Plott C."/>
            <person name="Lovell J."/>
            <person name="Lin Y.M."/>
            <person name="Vaughn R."/>
            <person name="Liu B."/>
            <person name="Simpson S."/>
            <person name="Scheffler B.E."/>
            <person name="Wen L."/>
            <person name="Saski C.A."/>
            <person name="Grover C.E."/>
            <person name="Hu G."/>
            <person name="Conover J.L."/>
            <person name="Carlson J.W."/>
            <person name="Shu S."/>
            <person name="Boston L.B."/>
            <person name="Williams M."/>
            <person name="Peterson D.G."/>
            <person name="McGee K."/>
            <person name="Jones D.C."/>
            <person name="Wendel J.F."/>
            <person name="Stelly D.M."/>
            <person name="Grimwood J."/>
            <person name="Schmutz J."/>
        </authorList>
    </citation>
    <scope>NUCLEOTIDE SEQUENCE [LARGE SCALE GENOMIC DNA]</scope>
    <source>
        <strain evidence="2">cv. TM-1</strain>
    </source>
</reference>
<gene>
    <name evidence="3" type="primary">LOC107899891</name>
</gene>
<keyword evidence="2" id="KW-1185">Reference proteome</keyword>
<reference evidence="3" key="2">
    <citation type="submission" date="2025-08" db="UniProtKB">
        <authorList>
            <consortium name="RefSeq"/>
        </authorList>
    </citation>
    <scope>IDENTIFICATION</scope>
</reference>
<dbReference type="RefSeq" id="XP_016681119.1">
    <property type="nucleotide sequence ID" value="XM_016825630.1"/>
</dbReference>
<evidence type="ECO:0000259" key="1">
    <source>
        <dbReference type="Pfam" id="PF17919"/>
    </source>
</evidence>
<name>A0A1U8IYV0_GOSHI</name>
<dbReference type="Pfam" id="PF17919">
    <property type="entry name" value="RT_RNaseH_2"/>
    <property type="match status" value="1"/>
</dbReference>
<accession>A0A1U8IYV0</accession>
<protein>
    <recommendedName>
        <fullName evidence="1">Reverse transcriptase/retrotransposon-derived protein RNase H-like domain-containing protein</fullName>
    </recommendedName>
</protein>
<dbReference type="GeneID" id="107899891"/>
<dbReference type="KEGG" id="ghi:107899891"/>
<dbReference type="PANTHER" id="PTHR34072">
    <property type="entry name" value="ENZYMATIC POLYPROTEIN-RELATED"/>
    <property type="match status" value="1"/>
</dbReference>
<dbReference type="InterPro" id="IPR041577">
    <property type="entry name" value="RT_RNaseH_2"/>
</dbReference>
<dbReference type="Proteomes" id="UP000818029">
    <property type="component" value="Chromosome D08"/>
</dbReference>
<sequence length="254" mass="29295">MDKDIEVPLILGLPFLVTTRAIIDKGNGKLVVREIVYKDTLELCIVRGEKVDEDNFVSSEMRINLDANESSLRQKEFETIEVVPEKGRMTIVANEKNELIPTRTVTSQECLEAFNVLKEKLINALVMVAPDWNLPFELMCDVSDFIVVAVLRQQRDKHFQPIYYASKTLTDAQENYTTTEKELLVVIRDKKGDENLVENHLSRLENPHIEKLDDMINDWFLEERLYVVNESEVPWFADIANYLVSNILPKGLSH</sequence>